<dbReference type="AlphaFoldDB" id="A0A1C4DE88"/>
<evidence type="ECO:0000313" key="2">
    <source>
        <dbReference type="Proteomes" id="UP000242818"/>
    </source>
</evidence>
<protein>
    <submittedName>
        <fullName evidence="1">Uncharacterized protein</fullName>
    </submittedName>
</protein>
<keyword evidence="2" id="KW-1185">Reference proteome</keyword>
<reference evidence="1 2" key="1">
    <citation type="submission" date="2016-08" db="EMBL/GenBank/DDBJ databases">
        <authorList>
            <person name="Seilhamer J.J."/>
        </authorList>
    </citation>
    <scope>NUCLEOTIDE SEQUENCE [LARGE SCALE GENOMIC DNA]</scope>
    <source>
        <strain evidence="1 2">A37T2</strain>
    </source>
</reference>
<organism evidence="1 2">
    <name type="scientific">Chitinophaga costaii</name>
    <dbReference type="NCBI Taxonomy" id="1335309"/>
    <lineage>
        <taxon>Bacteria</taxon>
        <taxon>Pseudomonadati</taxon>
        <taxon>Bacteroidota</taxon>
        <taxon>Chitinophagia</taxon>
        <taxon>Chitinophagales</taxon>
        <taxon>Chitinophagaceae</taxon>
        <taxon>Chitinophaga</taxon>
    </lineage>
</organism>
<dbReference type="Proteomes" id="UP000242818">
    <property type="component" value="Unassembled WGS sequence"/>
</dbReference>
<name>A0A1C4DE88_9BACT</name>
<dbReference type="EMBL" id="FMAR01000005">
    <property type="protein sequence ID" value="SCC29593.1"/>
    <property type="molecule type" value="Genomic_DNA"/>
</dbReference>
<proteinExistence type="predicted"/>
<sequence>MADLSRIIIKKNVSKMEVDSMQRFSGLRKMA</sequence>
<accession>A0A1C4DE88</accession>
<gene>
    <name evidence="1" type="ORF">GA0116948_105226</name>
</gene>
<evidence type="ECO:0000313" key="1">
    <source>
        <dbReference type="EMBL" id="SCC29593.1"/>
    </source>
</evidence>